<reference evidence="2" key="1">
    <citation type="submission" date="2022-10" db="EMBL/GenBank/DDBJ databases">
        <title>Genome sequence of Actinomyces israelii ATCC 10048.</title>
        <authorList>
            <person name="Watt R.M."/>
            <person name="Tong W.M."/>
        </authorList>
    </citation>
    <scope>NUCLEOTIDE SEQUENCE</scope>
    <source>
        <strain evidence="2">ATCC 10048</strain>
    </source>
</reference>
<dbReference type="RefSeq" id="WP_268918305.1">
    <property type="nucleotide sequence ID" value="NZ_JAPTMY010000035.1"/>
</dbReference>
<dbReference type="EMBL" id="JAPTMY010000035">
    <property type="protein sequence ID" value="MCZ0858988.1"/>
    <property type="molecule type" value="Genomic_DNA"/>
</dbReference>
<keyword evidence="3" id="KW-1185">Reference proteome</keyword>
<dbReference type="Proteomes" id="UP001072034">
    <property type="component" value="Unassembled WGS sequence"/>
</dbReference>
<evidence type="ECO:0000313" key="3">
    <source>
        <dbReference type="Proteomes" id="UP001072034"/>
    </source>
</evidence>
<accession>A0ABT4IB76</accession>
<sequence length="552" mass="60750">MSRLDNVLRSAWGSLLEQAEDDVRMWTIGLQRRGRSPKSGARVGLPSQDVWSAFLGDILDSRGLATRARMVERHSVAAAEAARIGEAIDSQRDSILSCLGWATAFVGLYYEDEEAADFREALETDRRLPRQELRRRLLPEVWRAVADERLEPWDSGIDRSALRECLINMLVLVADKATVGDVIELVGDQEIHDELDGALSRWVAPPGREGAGSAGAAAGGPPVLDAFWAVACQNRSADGGMERAWDEARRLIEPDADADDDGVRARVAQMEAGLELQAEQLLVDKAEASSLSRRVPFGRIDAPRARRDADQAECADDADDADQAECADDADNAGIAGIAGIADDTAGTAVLELDFMGRVRRCMRGAVSRRALRGTLADEASRCGHWSGLGDRTDRAVLLEGMMSSALVPGDIERRNNVAARRLHDYSPAPCGGLAGILSFHCWEALPTMRYALEASSSVIYDDEDLDDPWSASTLSLGSLRAQDLAQRIPPRFARTLWSRLHYWEFIKRDRTWTWSTMVSKFSLILKDVNRWIEKGREDADETAVVYGGERS</sequence>
<proteinExistence type="predicted"/>
<evidence type="ECO:0000313" key="2">
    <source>
        <dbReference type="EMBL" id="MCZ0858988.1"/>
    </source>
</evidence>
<protein>
    <submittedName>
        <fullName evidence="2">Uncharacterized protein</fullName>
    </submittedName>
</protein>
<comment type="caution">
    <text evidence="2">The sequence shown here is derived from an EMBL/GenBank/DDBJ whole genome shotgun (WGS) entry which is preliminary data.</text>
</comment>
<name>A0ABT4IB76_9ACTO</name>
<feature type="region of interest" description="Disordered" evidence="1">
    <location>
        <begin position="302"/>
        <end position="322"/>
    </location>
</feature>
<evidence type="ECO:0000256" key="1">
    <source>
        <dbReference type="SAM" id="MobiDB-lite"/>
    </source>
</evidence>
<feature type="compositionally biased region" description="Acidic residues" evidence="1">
    <location>
        <begin position="311"/>
        <end position="322"/>
    </location>
</feature>
<gene>
    <name evidence="2" type="ORF">OHJ16_13155</name>
</gene>
<organism evidence="2 3">
    <name type="scientific">Actinomyces israelii</name>
    <dbReference type="NCBI Taxonomy" id="1659"/>
    <lineage>
        <taxon>Bacteria</taxon>
        <taxon>Bacillati</taxon>
        <taxon>Actinomycetota</taxon>
        <taxon>Actinomycetes</taxon>
        <taxon>Actinomycetales</taxon>
        <taxon>Actinomycetaceae</taxon>
        <taxon>Actinomyces</taxon>
    </lineage>
</organism>